<dbReference type="Pfam" id="PF16471">
    <property type="entry name" value="JIP_LZII"/>
    <property type="match status" value="1"/>
</dbReference>
<dbReference type="InterPro" id="IPR032486">
    <property type="entry name" value="JIP_LZII"/>
</dbReference>
<dbReference type="GO" id="GO:0016192">
    <property type="term" value="P:vesicle-mediated transport"/>
    <property type="evidence" value="ECO:0007669"/>
    <property type="project" value="TreeGrafter"/>
</dbReference>
<reference evidence="9" key="1">
    <citation type="submission" date="2023-06" db="EMBL/GenBank/DDBJ databases">
        <title>Male Hemibagrus guttatus genome.</title>
        <authorList>
            <person name="Bian C."/>
        </authorList>
    </citation>
    <scope>NUCLEOTIDE SEQUENCE</scope>
    <source>
        <strain evidence="9">Male_cb2023</strain>
        <tissue evidence="9">Muscle</tissue>
    </source>
</reference>
<evidence type="ECO:0000259" key="8">
    <source>
        <dbReference type="PROSITE" id="PS51777"/>
    </source>
</evidence>
<dbReference type="GO" id="GO:0019894">
    <property type="term" value="F:kinesin binding"/>
    <property type="evidence" value="ECO:0007669"/>
    <property type="project" value="TreeGrafter"/>
</dbReference>
<sequence length="980" mass="108710">MDCGETALSGVGDLELDPDIVSEEAGKLYSELQSVVEIHGADVVESLLPILVWVLEGLASCRAQLRESEEAVEREKGERAGLLERYERERTLRRESQERYLELDDQFEQERRAMRGRDKEREKRERDLEKKAREQADQVVALEEQRASLARELNTLKHTHSKLALTYRDLLEKKKELEREGSPLRNHIRSKCTEPPEENAIIQRDVAPEDSNPKVSETLASTDIKVIKTETIDNSFFISDIISSTPELAQLQGLVEASTPLRAEGGEPNCSHEEEITEERGEDEDEGNQEDEKGDKEKDLDSLEWEMRNTDSVFSELSELSQEYVESVDHGVSVRGRLKSYIFGSTVQFEEILSQYEELKHTHEMVDAARKALIARVEELTNERSALNLELTSCQETINRLENKTKEMEEEIKRLHKDLKASQAEDSDGSLSTSHRRFSRSEMARVVMEKNQYKERLIELQDALRRVQAHGVNKNEKIPEDRKSSVWKRFNRFLGLSKDQLAPAALAPAALALTIPPVPPPTSSPVGSPHKLSVSVTQTEDSVSPRLRRRELYREIRSHVWGNLGKRQVHGWSVPLSHTGAQNTEPILEPKDVPVLTQLRLLDQRDASAKLTCAVAVLPEVSGEQNCSVWAISGPASSSDVTVIDPARSNTILDQFSLPPTSPALCICAVPPTGETSGTVWIGTQDGGVLVHPASGSRRRCMQSVSLSEGVHSLTFSSDQVIAGLGNGMLAFFSYSAGGWNLHSHEVLSLGVTPLQPIRCCLAKSGSLWVGYWNKVLMIDVQNRKVMKSFTVSHRSEQQVRFLCSAGSGVWASCRLDPTLRLFDWTTGRPLQEVDMIMKKILVLLPPGNAFLSLSPLQISALSVVSGRLWVGTGSGAVFSIPLSLSSDSSIPYCTLALAQLCFHGHRQAVKFIISAPGCRGSSDSASTSHLILSGGEGYINFRIGDEGSDGLGENVPQRSERSHVIIWQSPTQSVPSSSL</sequence>
<feature type="compositionally biased region" description="Acidic residues" evidence="6">
    <location>
        <begin position="275"/>
        <end position="289"/>
    </location>
</feature>
<proteinExistence type="inferred from homology"/>
<dbReference type="Pfam" id="PF09744">
    <property type="entry name" value="RH1"/>
    <property type="match status" value="1"/>
</dbReference>
<keyword evidence="10" id="KW-1185">Reference proteome</keyword>
<dbReference type="AlphaFoldDB" id="A0AAE0V9N5"/>
<dbReference type="EMBL" id="JAUCMX010000003">
    <property type="protein sequence ID" value="KAK3551235.1"/>
    <property type="molecule type" value="Genomic_DNA"/>
</dbReference>
<dbReference type="Gene3D" id="1.20.5.1000">
    <property type="entry name" value="arf6 gtpase in complex with a specific effector, jip4"/>
    <property type="match status" value="1"/>
</dbReference>
<keyword evidence="3" id="KW-0963">Cytoplasm</keyword>
<dbReference type="GO" id="GO:0030159">
    <property type="term" value="F:signaling receptor complex adaptor activity"/>
    <property type="evidence" value="ECO:0007669"/>
    <property type="project" value="TreeGrafter"/>
</dbReference>
<evidence type="ECO:0000256" key="2">
    <source>
        <dbReference type="ARBA" id="ARBA00009866"/>
    </source>
</evidence>
<evidence type="ECO:0000259" key="7">
    <source>
        <dbReference type="PROSITE" id="PS51776"/>
    </source>
</evidence>
<protein>
    <recommendedName>
        <fullName evidence="11">C-Jun-amino-terminal kinase-interacting protein 4-like</fullName>
    </recommendedName>
</protein>
<comment type="subcellular location">
    <subcellularLocation>
        <location evidence="1">Cytoplasm</location>
    </subcellularLocation>
</comment>
<dbReference type="InterPro" id="IPR011047">
    <property type="entry name" value="Quinoprotein_ADH-like_sf"/>
</dbReference>
<dbReference type="InterPro" id="IPR015943">
    <property type="entry name" value="WD40/YVTN_repeat-like_dom_sf"/>
</dbReference>
<feature type="compositionally biased region" description="Basic and acidic residues" evidence="6">
    <location>
        <begin position="290"/>
        <end position="301"/>
    </location>
</feature>
<feature type="region of interest" description="Disordered" evidence="6">
    <location>
        <begin position="259"/>
        <end position="301"/>
    </location>
</feature>
<dbReference type="GO" id="GO:0008432">
    <property type="term" value="F:JUN kinase binding"/>
    <property type="evidence" value="ECO:0007669"/>
    <property type="project" value="TreeGrafter"/>
</dbReference>
<dbReference type="GO" id="GO:0005737">
    <property type="term" value="C:cytoplasm"/>
    <property type="evidence" value="ECO:0007669"/>
    <property type="project" value="UniProtKB-SubCell"/>
</dbReference>
<feature type="coiled-coil region" evidence="5">
    <location>
        <begin position="58"/>
        <end position="85"/>
    </location>
</feature>
<evidence type="ECO:0000313" key="10">
    <source>
        <dbReference type="Proteomes" id="UP001274896"/>
    </source>
</evidence>
<dbReference type="InterPro" id="IPR034743">
    <property type="entry name" value="RH1"/>
</dbReference>
<accession>A0AAE0V9N5</accession>
<evidence type="ECO:0000256" key="3">
    <source>
        <dbReference type="ARBA" id="ARBA00022490"/>
    </source>
</evidence>
<feature type="region of interest" description="Disordered" evidence="6">
    <location>
        <begin position="520"/>
        <end position="540"/>
    </location>
</feature>
<dbReference type="Proteomes" id="UP001274896">
    <property type="component" value="Unassembled WGS sequence"/>
</dbReference>
<dbReference type="InterPro" id="IPR034744">
    <property type="entry name" value="RH2"/>
</dbReference>
<dbReference type="Pfam" id="PF19056">
    <property type="entry name" value="WD40_2"/>
    <property type="match status" value="1"/>
</dbReference>
<evidence type="ECO:0000256" key="4">
    <source>
        <dbReference type="ARBA" id="ARBA00023054"/>
    </source>
</evidence>
<name>A0AAE0V9N5_9TELE</name>
<dbReference type="FunFam" id="1.20.5.1000:FF:000001">
    <property type="entry name" value="C-Jun-amino-terminal kinase-interacting protein 3 isoform X2"/>
    <property type="match status" value="1"/>
</dbReference>
<evidence type="ECO:0000256" key="6">
    <source>
        <dbReference type="SAM" id="MobiDB-lite"/>
    </source>
</evidence>
<dbReference type="SUPFAM" id="SSF50998">
    <property type="entry name" value="Quinoprotein alcohol dehydrogenase-like"/>
    <property type="match status" value="1"/>
</dbReference>
<evidence type="ECO:0000313" key="9">
    <source>
        <dbReference type="EMBL" id="KAK3551235.1"/>
    </source>
</evidence>
<dbReference type="GO" id="GO:0005078">
    <property type="term" value="F:MAP-kinase scaffold activity"/>
    <property type="evidence" value="ECO:0007669"/>
    <property type="project" value="InterPro"/>
</dbReference>
<evidence type="ECO:0008006" key="11">
    <source>
        <dbReference type="Google" id="ProtNLM"/>
    </source>
</evidence>
<feature type="domain" description="RH1" evidence="7">
    <location>
        <begin position="4"/>
        <end position="92"/>
    </location>
</feature>
<feature type="coiled-coil region" evidence="5">
    <location>
        <begin position="370"/>
        <end position="470"/>
    </location>
</feature>
<feature type="region of interest" description="Disordered" evidence="6">
    <location>
        <begin position="111"/>
        <end position="132"/>
    </location>
</feature>
<dbReference type="PROSITE" id="PS51776">
    <property type="entry name" value="RH1"/>
    <property type="match status" value="1"/>
</dbReference>
<gene>
    <name evidence="9" type="ORF">QTP70_013833</name>
</gene>
<comment type="caution">
    <text evidence="9">The sequence shown here is derived from an EMBL/GenBank/DDBJ whole genome shotgun (WGS) entry which is preliminary data.</text>
</comment>
<dbReference type="InterPro" id="IPR039911">
    <property type="entry name" value="JIP3/JIP4"/>
</dbReference>
<dbReference type="Gene3D" id="2.130.10.10">
    <property type="entry name" value="YVTN repeat-like/Quinoprotein amine dehydrogenase"/>
    <property type="match status" value="1"/>
</dbReference>
<evidence type="ECO:0000256" key="5">
    <source>
        <dbReference type="SAM" id="Coils"/>
    </source>
</evidence>
<comment type="similarity">
    <text evidence="2">Belongs to the JIP scaffold family.</text>
</comment>
<feature type="domain" description="RH2" evidence="8">
    <location>
        <begin position="435"/>
        <end position="537"/>
    </location>
</feature>
<dbReference type="PANTHER" id="PTHR13886:SF7">
    <property type="entry name" value="C-JUN-AMINO-TERMINAL KINASE-INTERACTING PROTEIN 4-LIKE ISOFORM X1"/>
    <property type="match status" value="1"/>
</dbReference>
<dbReference type="PANTHER" id="PTHR13886">
    <property type="entry name" value="JNK/SAPK-ASSOCIATED PROTEIN"/>
    <property type="match status" value="1"/>
</dbReference>
<keyword evidence="4 5" id="KW-0175">Coiled coil</keyword>
<organism evidence="9 10">
    <name type="scientific">Hemibagrus guttatus</name>
    <dbReference type="NCBI Taxonomy" id="175788"/>
    <lineage>
        <taxon>Eukaryota</taxon>
        <taxon>Metazoa</taxon>
        <taxon>Chordata</taxon>
        <taxon>Craniata</taxon>
        <taxon>Vertebrata</taxon>
        <taxon>Euteleostomi</taxon>
        <taxon>Actinopterygii</taxon>
        <taxon>Neopterygii</taxon>
        <taxon>Teleostei</taxon>
        <taxon>Ostariophysi</taxon>
        <taxon>Siluriformes</taxon>
        <taxon>Bagridae</taxon>
        <taxon>Hemibagrus</taxon>
    </lineage>
</organism>
<evidence type="ECO:0000256" key="1">
    <source>
        <dbReference type="ARBA" id="ARBA00004496"/>
    </source>
</evidence>
<dbReference type="PROSITE" id="PS51777">
    <property type="entry name" value="RH2"/>
    <property type="match status" value="1"/>
</dbReference>